<gene>
    <name evidence="8" type="ORF">J122_1043</name>
</gene>
<dbReference type="EMBL" id="LOCO01000004">
    <property type="protein sequence ID" value="KXO10919.1"/>
    <property type="molecule type" value="Genomic_DNA"/>
</dbReference>
<keyword evidence="4 6" id="KW-1133">Transmembrane helix</keyword>
<feature type="transmembrane region" description="Helical" evidence="6">
    <location>
        <begin position="262"/>
        <end position="285"/>
    </location>
</feature>
<evidence type="ECO:0000313" key="8">
    <source>
        <dbReference type="EMBL" id="KXO10919.1"/>
    </source>
</evidence>
<accession>A0A137SEQ8</accession>
<organism evidence="8 9">
    <name type="scientific">Marinobacter excellens LAMA 842</name>
    <dbReference type="NCBI Taxonomy" id="1306954"/>
    <lineage>
        <taxon>Bacteria</taxon>
        <taxon>Pseudomonadati</taxon>
        <taxon>Pseudomonadota</taxon>
        <taxon>Gammaproteobacteria</taxon>
        <taxon>Pseudomonadales</taxon>
        <taxon>Marinobacteraceae</taxon>
        <taxon>Marinobacter</taxon>
    </lineage>
</organism>
<dbReference type="InterPro" id="IPR018076">
    <property type="entry name" value="T2SS_GspF_dom"/>
</dbReference>
<dbReference type="GO" id="GO:0005886">
    <property type="term" value="C:plasma membrane"/>
    <property type="evidence" value="ECO:0007669"/>
    <property type="project" value="UniProtKB-SubCell"/>
</dbReference>
<sequence>MADLALILAAVLAVLAVIAGVYGAPRWALKARVSARLRRQQIAMDAGQAESPYSEFLMWLVDRKLFASDFRELEPALDATGKTPLQSRQHYLFWCWLVPLGVAFAAFWWLDLVMAALVLLAAFYLPRRFARSAGEDAEKLQNREAIELCHMTRMLLEAGLSPERSLKLISHQARDLMPRLIHRIDRFNRVMESGADRTAALDELGRNRNLTVLRHYVALMKQSGTLGSKVAGGLDQIVEEAQHEERSKLKEETNKIGARMTIIMMIFMLPSLFMLIGGPAVLSILDAFQR</sequence>
<dbReference type="AlphaFoldDB" id="A0A137SEQ8"/>
<dbReference type="PATRIC" id="fig|1306954.6.peg.2919"/>
<dbReference type="PANTHER" id="PTHR35007">
    <property type="entry name" value="INTEGRAL MEMBRANE PROTEIN-RELATED"/>
    <property type="match status" value="1"/>
</dbReference>
<comment type="subcellular location">
    <subcellularLocation>
        <location evidence="1">Cell membrane</location>
        <topology evidence="1">Multi-pass membrane protein</topology>
    </subcellularLocation>
</comment>
<evidence type="ECO:0000256" key="5">
    <source>
        <dbReference type="ARBA" id="ARBA00023136"/>
    </source>
</evidence>
<evidence type="ECO:0000259" key="7">
    <source>
        <dbReference type="Pfam" id="PF00482"/>
    </source>
</evidence>
<keyword evidence="2" id="KW-1003">Cell membrane</keyword>
<keyword evidence="5 6" id="KW-0472">Membrane</keyword>
<keyword evidence="9" id="KW-1185">Reference proteome</keyword>
<evidence type="ECO:0000256" key="2">
    <source>
        <dbReference type="ARBA" id="ARBA00022475"/>
    </source>
</evidence>
<evidence type="ECO:0000256" key="6">
    <source>
        <dbReference type="SAM" id="Phobius"/>
    </source>
</evidence>
<dbReference type="Proteomes" id="UP000070282">
    <property type="component" value="Unassembled WGS sequence"/>
</dbReference>
<comment type="caution">
    <text evidence="8">The sequence shown here is derived from an EMBL/GenBank/DDBJ whole genome shotgun (WGS) entry which is preliminary data.</text>
</comment>
<feature type="domain" description="Type II secretion system protein GspF" evidence="7">
    <location>
        <begin position="151"/>
        <end position="274"/>
    </location>
</feature>
<proteinExistence type="predicted"/>
<protein>
    <submittedName>
        <fullName evidence="8">Type II/IV secretion system protein TadC, associated with Flp pilus assembly</fullName>
    </submittedName>
</protein>
<feature type="transmembrane region" description="Helical" evidence="6">
    <location>
        <begin position="91"/>
        <end position="124"/>
    </location>
</feature>
<dbReference type="Pfam" id="PF00482">
    <property type="entry name" value="T2SSF"/>
    <property type="match status" value="1"/>
</dbReference>
<evidence type="ECO:0000313" key="9">
    <source>
        <dbReference type="Proteomes" id="UP000070282"/>
    </source>
</evidence>
<evidence type="ECO:0000256" key="1">
    <source>
        <dbReference type="ARBA" id="ARBA00004651"/>
    </source>
</evidence>
<evidence type="ECO:0000256" key="3">
    <source>
        <dbReference type="ARBA" id="ARBA00022692"/>
    </source>
</evidence>
<dbReference type="RefSeq" id="WP_061331468.1">
    <property type="nucleotide sequence ID" value="NZ_LOCO01000004.1"/>
</dbReference>
<reference evidence="9" key="1">
    <citation type="submission" date="2015-12" db="EMBL/GenBank/DDBJ databases">
        <authorList>
            <person name="Lima A."/>
            <person name="Farahani Zayas N."/>
            <person name="Castro Da Silva M.A."/>
            <person name="Cabral A."/>
            <person name="Pessatti M.L."/>
        </authorList>
    </citation>
    <scope>NUCLEOTIDE SEQUENCE [LARGE SCALE GENOMIC DNA]</scope>
    <source>
        <strain evidence="9">LAMA 842</strain>
    </source>
</reference>
<keyword evidence="3 6" id="KW-0812">Transmembrane</keyword>
<name>A0A137SEQ8_9GAMM</name>
<dbReference type="PANTHER" id="PTHR35007:SF2">
    <property type="entry name" value="PILUS ASSEMBLE PROTEIN"/>
    <property type="match status" value="1"/>
</dbReference>
<evidence type="ECO:0000256" key="4">
    <source>
        <dbReference type="ARBA" id="ARBA00022989"/>
    </source>
</evidence>